<dbReference type="Gene3D" id="3.10.20.370">
    <property type="match status" value="1"/>
</dbReference>
<feature type="compositionally biased region" description="Basic and acidic residues" evidence="9">
    <location>
        <begin position="183"/>
        <end position="194"/>
    </location>
</feature>
<dbReference type="Pfam" id="PF17917">
    <property type="entry name" value="RT_RNaseH"/>
    <property type="match status" value="1"/>
</dbReference>
<organism evidence="12">
    <name type="scientific">Tanacetum cinerariifolium</name>
    <name type="common">Dalmatian daisy</name>
    <name type="synonym">Chrysanthemum cinerariifolium</name>
    <dbReference type="NCBI Taxonomy" id="118510"/>
    <lineage>
        <taxon>Eukaryota</taxon>
        <taxon>Viridiplantae</taxon>
        <taxon>Streptophyta</taxon>
        <taxon>Embryophyta</taxon>
        <taxon>Tracheophyta</taxon>
        <taxon>Spermatophyta</taxon>
        <taxon>Magnoliopsida</taxon>
        <taxon>eudicotyledons</taxon>
        <taxon>Gunneridae</taxon>
        <taxon>Pentapetalae</taxon>
        <taxon>asterids</taxon>
        <taxon>campanulids</taxon>
        <taxon>Asterales</taxon>
        <taxon>Asteraceae</taxon>
        <taxon>Asteroideae</taxon>
        <taxon>Anthemideae</taxon>
        <taxon>Anthemidinae</taxon>
        <taxon>Tanacetum</taxon>
    </lineage>
</organism>
<dbReference type="PANTHER" id="PTHR37984">
    <property type="entry name" value="PROTEIN CBG26694"/>
    <property type="match status" value="1"/>
</dbReference>
<keyword evidence="10" id="KW-0472">Membrane</keyword>
<feature type="region of interest" description="Disordered" evidence="9">
    <location>
        <begin position="183"/>
        <end position="249"/>
    </location>
</feature>
<feature type="domain" description="CCHC-type" evidence="11">
    <location>
        <begin position="256"/>
        <end position="271"/>
    </location>
</feature>
<evidence type="ECO:0000313" key="12">
    <source>
        <dbReference type="EMBL" id="GEU30106.1"/>
    </source>
</evidence>
<evidence type="ECO:0000259" key="11">
    <source>
        <dbReference type="PROSITE" id="PS50158"/>
    </source>
</evidence>
<dbReference type="FunFam" id="3.10.10.10:FF:000007">
    <property type="entry name" value="Retrovirus-related Pol polyprotein from transposon 17.6-like Protein"/>
    <property type="match status" value="1"/>
</dbReference>
<keyword evidence="10" id="KW-1133">Transmembrane helix</keyword>
<keyword evidence="8" id="KW-0863">Zinc-finger</keyword>
<keyword evidence="8" id="KW-0479">Metal-binding</keyword>
<name>A0A699GS97_TANCI</name>
<dbReference type="Gene3D" id="1.10.340.70">
    <property type="match status" value="1"/>
</dbReference>
<keyword evidence="5" id="KW-0255">Endonuclease</keyword>
<evidence type="ECO:0000256" key="9">
    <source>
        <dbReference type="SAM" id="MobiDB-lite"/>
    </source>
</evidence>
<evidence type="ECO:0000256" key="8">
    <source>
        <dbReference type="PROSITE-ProRule" id="PRU00047"/>
    </source>
</evidence>
<dbReference type="Gene3D" id="4.10.60.10">
    <property type="entry name" value="Zinc finger, CCHC-type"/>
    <property type="match status" value="1"/>
</dbReference>
<proteinExistence type="predicted"/>
<dbReference type="InterPro" id="IPR036875">
    <property type="entry name" value="Znf_CCHC_sf"/>
</dbReference>
<dbReference type="EMBL" id="BKCJ010000128">
    <property type="protein sequence ID" value="GEU30106.1"/>
    <property type="molecule type" value="Genomic_DNA"/>
</dbReference>
<evidence type="ECO:0000256" key="4">
    <source>
        <dbReference type="ARBA" id="ARBA00022722"/>
    </source>
</evidence>
<evidence type="ECO:0000256" key="6">
    <source>
        <dbReference type="ARBA" id="ARBA00022801"/>
    </source>
</evidence>
<dbReference type="AlphaFoldDB" id="A0A699GS97"/>
<dbReference type="FunFam" id="3.30.70.270:FF:000020">
    <property type="entry name" value="Transposon Tf2-6 polyprotein-like Protein"/>
    <property type="match status" value="1"/>
</dbReference>
<dbReference type="InterPro" id="IPR043128">
    <property type="entry name" value="Rev_trsase/Diguanyl_cyclase"/>
</dbReference>
<evidence type="ECO:0000256" key="5">
    <source>
        <dbReference type="ARBA" id="ARBA00022759"/>
    </source>
</evidence>
<dbReference type="InterPro" id="IPR043502">
    <property type="entry name" value="DNA/RNA_pol_sf"/>
</dbReference>
<dbReference type="SMART" id="SM00343">
    <property type="entry name" value="ZnF_C2HC"/>
    <property type="match status" value="1"/>
</dbReference>
<evidence type="ECO:0000256" key="10">
    <source>
        <dbReference type="SAM" id="Phobius"/>
    </source>
</evidence>
<dbReference type="SUPFAM" id="SSF56672">
    <property type="entry name" value="DNA/RNA polymerases"/>
    <property type="match status" value="1"/>
</dbReference>
<evidence type="ECO:0000256" key="7">
    <source>
        <dbReference type="ARBA" id="ARBA00022918"/>
    </source>
</evidence>
<dbReference type="GO" id="GO:0008233">
    <property type="term" value="F:peptidase activity"/>
    <property type="evidence" value="ECO:0007669"/>
    <property type="project" value="UniProtKB-KW"/>
</dbReference>
<accession>A0A699GS97</accession>
<keyword evidence="1" id="KW-0645">Protease</keyword>
<dbReference type="Gene3D" id="3.30.70.270">
    <property type="match status" value="1"/>
</dbReference>
<evidence type="ECO:0000256" key="1">
    <source>
        <dbReference type="ARBA" id="ARBA00022670"/>
    </source>
</evidence>
<dbReference type="Pfam" id="PF00098">
    <property type="entry name" value="zf-CCHC"/>
    <property type="match status" value="1"/>
</dbReference>
<comment type="caution">
    <text evidence="12">The sequence shown here is derived from an EMBL/GenBank/DDBJ whole genome shotgun (WGS) entry which is preliminary data.</text>
</comment>
<dbReference type="GO" id="GO:0003676">
    <property type="term" value="F:nucleic acid binding"/>
    <property type="evidence" value="ECO:0007669"/>
    <property type="project" value="InterPro"/>
</dbReference>
<keyword evidence="8" id="KW-0862">Zinc</keyword>
<feature type="transmembrane region" description="Helical" evidence="10">
    <location>
        <begin position="12"/>
        <end position="34"/>
    </location>
</feature>
<protein>
    <submittedName>
        <fullName evidence="12">Retrotransposon protein, putative, Ty3-gypsy subclass</fullName>
    </submittedName>
</protein>
<dbReference type="PANTHER" id="PTHR37984:SF5">
    <property type="entry name" value="PROTEIN NYNRIN-LIKE"/>
    <property type="match status" value="1"/>
</dbReference>
<dbReference type="InterPro" id="IPR050951">
    <property type="entry name" value="Retrovirus_Pol_polyprotein"/>
</dbReference>
<dbReference type="PROSITE" id="PS50158">
    <property type="entry name" value="ZF_CCHC"/>
    <property type="match status" value="1"/>
</dbReference>
<dbReference type="InterPro" id="IPR041588">
    <property type="entry name" value="Integrase_H2C2"/>
</dbReference>
<dbReference type="Gene3D" id="3.10.10.10">
    <property type="entry name" value="HIV Type 1 Reverse Transcriptase, subunit A, domain 1"/>
    <property type="match status" value="1"/>
</dbReference>
<feature type="compositionally biased region" description="Basic and acidic residues" evidence="9">
    <location>
        <begin position="206"/>
        <end position="222"/>
    </location>
</feature>
<dbReference type="GO" id="GO:0008270">
    <property type="term" value="F:zinc ion binding"/>
    <property type="evidence" value="ECO:0007669"/>
    <property type="project" value="UniProtKB-KW"/>
</dbReference>
<keyword evidence="2" id="KW-0808">Transferase</keyword>
<keyword evidence="4" id="KW-0540">Nuclease</keyword>
<keyword evidence="10" id="KW-0812">Transmembrane</keyword>
<keyword evidence="7" id="KW-0695">RNA-directed DNA polymerase</keyword>
<dbReference type="CDD" id="cd01647">
    <property type="entry name" value="RT_LTR"/>
    <property type="match status" value="1"/>
</dbReference>
<evidence type="ECO:0000256" key="3">
    <source>
        <dbReference type="ARBA" id="ARBA00022695"/>
    </source>
</evidence>
<gene>
    <name evidence="12" type="ORF">Tci_002084</name>
</gene>
<dbReference type="Pfam" id="PF00078">
    <property type="entry name" value="RVT_1"/>
    <property type="match status" value="1"/>
</dbReference>
<keyword evidence="6" id="KW-0378">Hydrolase</keyword>
<sequence length="927" mass="107787">MHYYLVSLRRSLMNSVIMVLGEMMTNILSSTLGWKGLESRRLNLLAPQPLQLMLKTRLLISRSCLRCWDVLTSLKLGWLATSLRVMLLVGGRILNKPMEEKRMWQHCHGRTSERFSFCNISLCLSSRSFVGKKAGPPEEQSKHFKWARCDWILDRTVNMEFTDVAQVANARRNIELLRERGGLNNKRNHDEDRIQPAARNNNQKGYDQRRSDGHGYDRHNNNQRDFGQKGNDGKSYDRQGGNSGQKQGMSQDYCACFSCGLTGHMAKDCPKNGGSGRKGNGKDNQLAAKGKVFSLTRNQAANSSGTVSRTLLKNDHAVFVLFDTGATHYVISITLAKSNFKNFWIWVLFVWVSPWGAHILFVKKNDSSMRLCIDYRELNRVTIRNHYPLPRIDDLFDQLQGAKFFSKINLRSGYHQLQVKEQDIPKTAFHIRYSHYEFLVMPFGLTNAPAVFMDLMNHIFHEYLDKFIIVFIDDILVYFKTKEEHEEHLRIVFGTLHQKKLYVVAITKWSRLKAVIEIRSFLGLAGYYRIFVEGFSCLTLSLTKLMRKGEKFVWDEEREKSFEELKKRLVFAPILTLLSGSGGFQIYSDASKKGLGCVLMQHSKVIAYALRQLKTYKANYPTRDLELAAVVFALKIWRHYLYGETCDIFTDHKSLKYIFTQKQLNMRQRHWLELLKDYDTNIQYHHRKANLVADALSRKSGMLANLQIEPKIIRDLERMDIELCIHEDVELWVVLQKSEEDEQTKFWVDNDGVIWFGDRLCVPSDPTLREVMLLKAHNSPFSIHLGSTKMYRDLKQHFWWNGMKQDVATFVRKSLICQQVKIEHQRISGLLQPFDIPVWKWDEISMDFVTGLPRTQKKNDAIWLVVDRLTKSAHFLPIRKDFSISRLAYIFQYENKVGERVIEGPELIEVTKEKVTVAKEKLKEARS</sequence>
<dbReference type="Pfam" id="PF17921">
    <property type="entry name" value="Integrase_H2C2"/>
    <property type="match status" value="1"/>
</dbReference>
<dbReference type="GO" id="GO:0003964">
    <property type="term" value="F:RNA-directed DNA polymerase activity"/>
    <property type="evidence" value="ECO:0007669"/>
    <property type="project" value="UniProtKB-KW"/>
</dbReference>
<dbReference type="SUPFAM" id="SSF57756">
    <property type="entry name" value="Retrovirus zinc finger-like domains"/>
    <property type="match status" value="1"/>
</dbReference>
<dbReference type="CDD" id="cd09274">
    <property type="entry name" value="RNase_HI_RT_Ty3"/>
    <property type="match status" value="1"/>
</dbReference>
<dbReference type="InterPro" id="IPR001878">
    <property type="entry name" value="Znf_CCHC"/>
</dbReference>
<dbReference type="GO" id="GO:0004519">
    <property type="term" value="F:endonuclease activity"/>
    <property type="evidence" value="ECO:0007669"/>
    <property type="project" value="UniProtKB-KW"/>
</dbReference>
<dbReference type="GO" id="GO:0006508">
    <property type="term" value="P:proteolysis"/>
    <property type="evidence" value="ECO:0007669"/>
    <property type="project" value="UniProtKB-KW"/>
</dbReference>
<dbReference type="Pfam" id="PF08284">
    <property type="entry name" value="RVP_2"/>
    <property type="match status" value="1"/>
</dbReference>
<reference evidence="12" key="1">
    <citation type="journal article" date="2019" name="Sci. Rep.">
        <title>Draft genome of Tanacetum cinerariifolium, the natural source of mosquito coil.</title>
        <authorList>
            <person name="Yamashiro T."/>
            <person name="Shiraishi A."/>
            <person name="Satake H."/>
            <person name="Nakayama K."/>
        </authorList>
    </citation>
    <scope>NUCLEOTIDE SEQUENCE</scope>
</reference>
<dbReference type="InterPro" id="IPR000477">
    <property type="entry name" value="RT_dom"/>
</dbReference>
<keyword evidence="3" id="KW-0548">Nucleotidyltransferase</keyword>
<dbReference type="InterPro" id="IPR041373">
    <property type="entry name" value="RT_RNaseH"/>
</dbReference>
<evidence type="ECO:0000256" key="2">
    <source>
        <dbReference type="ARBA" id="ARBA00022679"/>
    </source>
</evidence>